<evidence type="ECO:0000313" key="6">
    <source>
        <dbReference type="WBParaSite" id="ASIM_0000921201-mRNA-1"/>
    </source>
</evidence>
<proteinExistence type="predicted"/>
<dbReference type="Pfam" id="PF00501">
    <property type="entry name" value="AMP-binding"/>
    <property type="match status" value="1"/>
</dbReference>
<dbReference type="SUPFAM" id="SSF56801">
    <property type="entry name" value="Acetyl-CoA synthetase-like"/>
    <property type="match status" value="1"/>
</dbReference>
<dbReference type="GO" id="GO:0005777">
    <property type="term" value="C:peroxisome"/>
    <property type="evidence" value="ECO:0007669"/>
    <property type="project" value="UniProtKB-SubCell"/>
</dbReference>
<reference evidence="6" key="1">
    <citation type="submission" date="2017-02" db="UniProtKB">
        <authorList>
            <consortium name="WormBaseParasite"/>
        </authorList>
    </citation>
    <scope>IDENTIFICATION</scope>
</reference>
<evidence type="ECO:0000313" key="4">
    <source>
        <dbReference type="EMBL" id="VDK35582.1"/>
    </source>
</evidence>
<dbReference type="Gene3D" id="3.40.50.980">
    <property type="match status" value="1"/>
</dbReference>
<evidence type="ECO:0000256" key="2">
    <source>
        <dbReference type="ARBA" id="ARBA00023140"/>
    </source>
</evidence>
<evidence type="ECO:0000259" key="3">
    <source>
        <dbReference type="Pfam" id="PF00501"/>
    </source>
</evidence>
<dbReference type="Proteomes" id="UP000267096">
    <property type="component" value="Unassembled WGS sequence"/>
</dbReference>
<name>A0A0M3JNH2_ANISI</name>
<dbReference type="InterPro" id="IPR000873">
    <property type="entry name" value="AMP-dep_synth/lig_dom"/>
</dbReference>
<dbReference type="PANTHER" id="PTHR24096">
    <property type="entry name" value="LONG-CHAIN-FATTY-ACID--COA LIGASE"/>
    <property type="match status" value="1"/>
</dbReference>
<gene>
    <name evidence="4" type="ORF">ASIM_LOCUS8956</name>
</gene>
<protein>
    <submittedName>
        <fullName evidence="6">AMP-binding domain-containing protein</fullName>
    </submittedName>
</protein>
<dbReference type="PANTHER" id="PTHR24096:SF422">
    <property type="entry name" value="BCDNA.GH02901"/>
    <property type="match status" value="1"/>
</dbReference>
<keyword evidence="2" id="KW-0576">Peroxisome</keyword>
<dbReference type="OrthoDB" id="10253869at2759"/>
<sequence length="73" mass="7937">MTEVSLASHLPDIEDGQNFGNCGKIAPTFKQKIIDVQSKKECGVGEKGEILIQGPTVMRGYLNRDEATAETID</sequence>
<organism evidence="6">
    <name type="scientific">Anisakis simplex</name>
    <name type="common">Herring worm</name>
    <dbReference type="NCBI Taxonomy" id="6269"/>
    <lineage>
        <taxon>Eukaryota</taxon>
        <taxon>Metazoa</taxon>
        <taxon>Ecdysozoa</taxon>
        <taxon>Nematoda</taxon>
        <taxon>Chromadorea</taxon>
        <taxon>Rhabditida</taxon>
        <taxon>Spirurina</taxon>
        <taxon>Ascaridomorpha</taxon>
        <taxon>Ascaridoidea</taxon>
        <taxon>Anisakidae</taxon>
        <taxon>Anisakis</taxon>
        <taxon>Anisakis simplex complex</taxon>
    </lineage>
</organism>
<evidence type="ECO:0000256" key="1">
    <source>
        <dbReference type="ARBA" id="ARBA00004275"/>
    </source>
</evidence>
<dbReference type="GO" id="GO:0016405">
    <property type="term" value="F:CoA-ligase activity"/>
    <property type="evidence" value="ECO:0007669"/>
    <property type="project" value="TreeGrafter"/>
</dbReference>
<dbReference type="EMBL" id="UYRR01025806">
    <property type="protein sequence ID" value="VDK35582.1"/>
    <property type="molecule type" value="Genomic_DNA"/>
</dbReference>
<dbReference type="WBParaSite" id="ASIM_0000921201-mRNA-1">
    <property type="protein sequence ID" value="ASIM_0000921201-mRNA-1"/>
    <property type="gene ID" value="ASIM_0000921201"/>
</dbReference>
<accession>A0A0M3JNH2</accession>
<keyword evidence="5" id="KW-1185">Reference proteome</keyword>
<comment type="subcellular location">
    <subcellularLocation>
        <location evidence="1">Peroxisome</location>
    </subcellularLocation>
</comment>
<feature type="domain" description="AMP-dependent synthetase/ligase" evidence="3">
    <location>
        <begin position="1"/>
        <end position="62"/>
    </location>
</feature>
<dbReference type="Gene3D" id="2.30.38.10">
    <property type="entry name" value="Luciferase, Domain 3"/>
    <property type="match status" value="1"/>
</dbReference>
<reference evidence="4 5" key="2">
    <citation type="submission" date="2018-11" db="EMBL/GenBank/DDBJ databases">
        <authorList>
            <consortium name="Pathogen Informatics"/>
        </authorList>
    </citation>
    <scope>NUCLEOTIDE SEQUENCE [LARGE SCALE GENOMIC DNA]</scope>
</reference>
<evidence type="ECO:0000313" key="5">
    <source>
        <dbReference type="Proteomes" id="UP000267096"/>
    </source>
</evidence>
<dbReference type="AlphaFoldDB" id="A0A0M3JNH2"/>